<keyword evidence="3" id="KW-1185">Reference proteome</keyword>
<gene>
    <name evidence="2" type="ORF">WJX72_006731</name>
</gene>
<evidence type="ECO:0000313" key="2">
    <source>
        <dbReference type="EMBL" id="KAK9812973.1"/>
    </source>
</evidence>
<comment type="caution">
    <text evidence="2">The sequence shown here is derived from an EMBL/GenBank/DDBJ whole genome shotgun (WGS) entry which is preliminary data.</text>
</comment>
<keyword evidence="1" id="KW-0812">Transmembrane</keyword>
<dbReference type="PANTHER" id="PTHR36401:SF1">
    <property type="entry name" value="NADH DEHYDROGENASE [UBIQUINONE] 1 BETA SUBCOMPLEX SUBUNIT 8, MITOCHONDRIAL"/>
    <property type="match status" value="1"/>
</dbReference>
<organism evidence="2 3">
    <name type="scientific">[Myrmecia] bisecta</name>
    <dbReference type="NCBI Taxonomy" id="41462"/>
    <lineage>
        <taxon>Eukaryota</taxon>
        <taxon>Viridiplantae</taxon>
        <taxon>Chlorophyta</taxon>
        <taxon>core chlorophytes</taxon>
        <taxon>Trebouxiophyceae</taxon>
        <taxon>Trebouxiales</taxon>
        <taxon>Trebouxiaceae</taxon>
        <taxon>Myrmecia</taxon>
    </lineage>
</organism>
<evidence type="ECO:0000256" key="1">
    <source>
        <dbReference type="SAM" id="Phobius"/>
    </source>
</evidence>
<evidence type="ECO:0000313" key="3">
    <source>
        <dbReference type="Proteomes" id="UP001489004"/>
    </source>
</evidence>
<protein>
    <recommendedName>
        <fullName evidence="4">NADH dehydrogenase [ubiquinone] 1 beta subcomplex subunit 8, mitochondrial</fullName>
    </recommendedName>
</protein>
<name>A0AAW1PSK6_9CHLO</name>
<dbReference type="EMBL" id="JALJOR010000008">
    <property type="protein sequence ID" value="KAK9812973.1"/>
    <property type="molecule type" value="Genomic_DNA"/>
</dbReference>
<keyword evidence="1" id="KW-1133">Transmembrane helix</keyword>
<reference evidence="2 3" key="1">
    <citation type="journal article" date="2024" name="Nat. Commun.">
        <title>Phylogenomics reveals the evolutionary origins of lichenization in chlorophyte algae.</title>
        <authorList>
            <person name="Puginier C."/>
            <person name="Libourel C."/>
            <person name="Otte J."/>
            <person name="Skaloud P."/>
            <person name="Haon M."/>
            <person name="Grisel S."/>
            <person name="Petersen M."/>
            <person name="Berrin J.G."/>
            <person name="Delaux P.M."/>
            <person name="Dal Grande F."/>
            <person name="Keller J."/>
        </authorList>
    </citation>
    <scope>NUCLEOTIDE SEQUENCE [LARGE SCALE GENOMIC DNA]</scope>
    <source>
        <strain evidence="2 3">SAG 2043</strain>
    </source>
</reference>
<keyword evidence="1" id="KW-0472">Membrane</keyword>
<dbReference type="PANTHER" id="PTHR36401">
    <property type="entry name" value="NADH DEHYDROGENASE [UBIQUINONE] 1 BETA SUBCOMPLEX SUBUNIT 8, MITOCHONDRIAL"/>
    <property type="match status" value="1"/>
</dbReference>
<evidence type="ECO:0008006" key="4">
    <source>
        <dbReference type="Google" id="ProtNLM"/>
    </source>
</evidence>
<feature type="transmembrane region" description="Helical" evidence="1">
    <location>
        <begin position="70"/>
        <end position="90"/>
    </location>
</feature>
<dbReference type="InterPro" id="IPR038863">
    <property type="entry name" value="Put_Complex_I_su8"/>
</dbReference>
<dbReference type="Proteomes" id="UP001489004">
    <property type="component" value="Unassembled WGS sequence"/>
</dbReference>
<sequence>MAGKASLMRGLARRANLALAPTRGGGGGPVALGRPVSQPLPEEDELLWDDGSAHPEWCLDSFDLVSKWEALGMLSAGFAVFGVVWGAAALNDKASKMPYAPREYPYDNLRTELGGDLGAGTVPTNR</sequence>
<proteinExistence type="predicted"/>
<dbReference type="AlphaFoldDB" id="A0AAW1PSK6"/>
<accession>A0AAW1PSK6</accession>